<keyword evidence="6" id="KW-1185">Reference proteome</keyword>
<dbReference type="RefSeq" id="WP_136496778.1">
    <property type="nucleotide sequence ID" value="NZ_CP046052.1"/>
</dbReference>
<dbReference type="InterPro" id="IPR009187">
    <property type="entry name" value="Prok_Ku"/>
</dbReference>
<dbReference type="SMART" id="SM00559">
    <property type="entry name" value="Ku78"/>
    <property type="match status" value="1"/>
</dbReference>
<dbReference type="NCBIfam" id="TIGR02772">
    <property type="entry name" value="Ku_bact"/>
    <property type="match status" value="1"/>
</dbReference>
<sequence>MAPRAVWRGFLKVAELTCAVGLYSAASTSERISLHSINRETGRRLHRQFIDSETQKPVEKEKQVKGYEIGEGDYVALEPEELAPAQPHNSKTIDISSFIACEDVDDVFFDKPYYLAPSDKTAEESFRLLREGLKKENRAAVASALLFRRIRTLVVRPHGAGMLAMALHYDYEARSAKEAFADVPAIEIPAEAIELAQHIIRGKMGVFDPSTFENRYEKALADLIKAKIEGRKIVSARKPEREKVVDLMAALRESAAALKKADKPAATRATKAPAASRRPKAG</sequence>
<keyword evidence="1 2" id="KW-0238">DNA-binding</keyword>
<evidence type="ECO:0000259" key="4">
    <source>
        <dbReference type="SMART" id="SM00559"/>
    </source>
</evidence>
<dbReference type="OrthoDB" id="9780854at2"/>
<dbReference type="InterPro" id="IPR006164">
    <property type="entry name" value="DNA_bd_Ku70/Ku80"/>
</dbReference>
<organism evidence="5 6">
    <name type="scientific">Methylocystis heyeri</name>
    <dbReference type="NCBI Taxonomy" id="391905"/>
    <lineage>
        <taxon>Bacteria</taxon>
        <taxon>Pseudomonadati</taxon>
        <taxon>Pseudomonadota</taxon>
        <taxon>Alphaproteobacteria</taxon>
        <taxon>Hyphomicrobiales</taxon>
        <taxon>Methylocystaceae</taxon>
        <taxon>Methylocystis</taxon>
    </lineage>
</organism>
<dbReference type="PIRSF" id="PIRSF006493">
    <property type="entry name" value="Prok_Ku"/>
    <property type="match status" value="1"/>
</dbReference>
<dbReference type="SUPFAM" id="SSF100939">
    <property type="entry name" value="SPOC domain-like"/>
    <property type="match status" value="1"/>
</dbReference>
<protein>
    <recommendedName>
        <fullName evidence="2">Non-homologous end joining protein Ku</fullName>
    </recommendedName>
</protein>
<dbReference type="EMBL" id="CP046052">
    <property type="protein sequence ID" value="QGM46546.1"/>
    <property type="molecule type" value="Genomic_DNA"/>
</dbReference>
<feature type="domain" description="Ku" evidence="4">
    <location>
        <begin position="55"/>
        <end position="185"/>
    </location>
</feature>
<dbReference type="GO" id="GO:0006303">
    <property type="term" value="P:double-strand break repair via nonhomologous end joining"/>
    <property type="evidence" value="ECO:0007669"/>
    <property type="project" value="UniProtKB-UniRule"/>
</dbReference>
<evidence type="ECO:0000256" key="3">
    <source>
        <dbReference type="SAM" id="MobiDB-lite"/>
    </source>
</evidence>
<accession>A0A6B8KE57</accession>
<dbReference type="HAMAP" id="MF_01875">
    <property type="entry name" value="Prokaryotic_Ku"/>
    <property type="match status" value="1"/>
</dbReference>
<dbReference type="GO" id="GO:0006310">
    <property type="term" value="P:DNA recombination"/>
    <property type="evidence" value="ECO:0007669"/>
    <property type="project" value="UniProtKB-KW"/>
</dbReference>
<gene>
    <name evidence="2" type="primary">ku</name>
    <name evidence="5" type="ORF">H2LOC_013055</name>
</gene>
<evidence type="ECO:0000256" key="2">
    <source>
        <dbReference type="HAMAP-Rule" id="MF_01875"/>
    </source>
</evidence>
<name>A0A6B8KE57_9HYPH</name>
<dbReference type="GO" id="GO:0003690">
    <property type="term" value="F:double-stranded DNA binding"/>
    <property type="evidence" value="ECO:0007669"/>
    <property type="project" value="UniProtKB-UniRule"/>
</dbReference>
<dbReference type="Proteomes" id="UP000309061">
    <property type="component" value="Chromosome"/>
</dbReference>
<comment type="function">
    <text evidence="2">With LigD forms a non-homologous end joining (NHEJ) DNA repair enzyme, which repairs dsDNA breaks with reduced fidelity. Binds linear dsDNA with 5'- and 3'- overhangs but not closed circular dsDNA nor ssDNA. Recruits and stimulates the ligase activity of LigD.</text>
</comment>
<reference evidence="5 6" key="1">
    <citation type="submission" date="2019-11" db="EMBL/GenBank/DDBJ databases">
        <title>The genome sequence of Methylocystis heyeri.</title>
        <authorList>
            <person name="Oshkin I.Y."/>
            <person name="Miroshnikov K."/>
            <person name="Dedysh S.N."/>
        </authorList>
    </citation>
    <scope>NUCLEOTIDE SEQUENCE [LARGE SCALE GENOMIC DNA]</scope>
    <source>
        <strain evidence="5 6">H2</strain>
    </source>
</reference>
<comment type="subunit">
    <text evidence="2">Homodimer. Interacts with LigD.</text>
</comment>
<keyword evidence="2" id="KW-0234">DNA repair</keyword>
<dbReference type="Pfam" id="PF02735">
    <property type="entry name" value="Ku"/>
    <property type="match status" value="1"/>
</dbReference>
<feature type="compositionally biased region" description="Low complexity" evidence="3">
    <location>
        <begin position="266"/>
        <end position="276"/>
    </location>
</feature>
<dbReference type="PANTHER" id="PTHR41251">
    <property type="entry name" value="NON-HOMOLOGOUS END JOINING PROTEIN KU"/>
    <property type="match status" value="1"/>
</dbReference>
<comment type="similarity">
    <text evidence="2">Belongs to the prokaryotic Ku family.</text>
</comment>
<dbReference type="Gene3D" id="2.40.290.10">
    <property type="match status" value="1"/>
</dbReference>
<dbReference type="InterPro" id="IPR016194">
    <property type="entry name" value="SPOC-like_C_dom_sf"/>
</dbReference>
<dbReference type="PANTHER" id="PTHR41251:SF1">
    <property type="entry name" value="NON-HOMOLOGOUS END JOINING PROTEIN KU"/>
    <property type="match status" value="1"/>
</dbReference>
<evidence type="ECO:0000313" key="5">
    <source>
        <dbReference type="EMBL" id="QGM46546.1"/>
    </source>
</evidence>
<evidence type="ECO:0000256" key="1">
    <source>
        <dbReference type="ARBA" id="ARBA00023125"/>
    </source>
</evidence>
<dbReference type="KEGG" id="mhey:H2LOC_013055"/>
<dbReference type="AlphaFoldDB" id="A0A6B8KE57"/>
<proteinExistence type="inferred from homology"/>
<feature type="region of interest" description="Disordered" evidence="3">
    <location>
        <begin position="257"/>
        <end position="282"/>
    </location>
</feature>
<keyword evidence="2" id="KW-0227">DNA damage</keyword>
<evidence type="ECO:0000313" key="6">
    <source>
        <dbReference type="Proteomes" id="UP000309061"/>
    </source>
</evidence>
<keyword evidence="2" id="KW-0233">DNA recombination</keyword>